<sequence>MKEDKENCCPYEEAELIRFEDGLFGFESYKCFLPLPITEDSDAVLNLLSVEDESLSFVIMNPFMLMKDYAPRLTEEIYEKLEADKETDLSYYVICVVGSRPEESTVNFKCPIVVNTVSRKAVQVILESEKYHFRHALKDLEKEEV</sequence>
<evidence type="ECO:0000256" key="2">
    <source>
        <dbReference type="ARBA" id="ARBA00022795"/>
    </source>
</evidence>
<reference evidence="6" key="2">
    <citation type="submission" date="2013-06" db="EMBL/GenBank/DDBJ databases">
        <title>Draft genome sequence of Clostridium hylemonae (DSM 15053).</title>
        <authorList>
            <person name="Sudarsanam P."/>
            <person name="Ley R."/>
            <person name="Guruge J."/>
            <person name="Turnbaugh P.J."/>
            <person name="Mahowald M."/>
            <person name="Liep D."/>
            <person name="Gordon J."/>
        </authorList>
    </citation>
    <scope>NUCLEOTIDE SEQUENCE</scope>
    <source>
        <strain evidence="6">DSM 15053</strain>
    </source>
</reference>
<keyword evidence="7" id="KW-1185">Reference proteome</keyword>
<keyword evidence="2 5" id="KW-1005">Bacterial flagellum biogenesis</keyword>
<dbReference type="Proteomes" id="UP000004893">
    <property type="component" value="Unassembled WGS sequence"/>
</dbReference>
<keyword evidence="4 5" id="KW-0143">Chaperone</keyword>
<name>C0C1L0_9FIRM</name>
<dbReference type="InterPro" id="IPR024046">
    <property type="entry name" value="Flagellar_assmbl_FliW_dom_sf"/>
</dbReference>
<dbReference type="SUPFAM" id="SSF141457">
    <property type="entry name" value="BH3618-like"/>
    <property type="match status" value="1"/>
</dbReference>
<dbReference type="AlphaFoldDB" id="C0C1L0"/>
<dbReference type="GO" id="GO:0044780">
    <property type="term" value="P:bacterial-type flagellum assembly"/>
    <property type="evidence" value="ECO:0007669"/>
    <property type="project" value="UniProtKB-UniRule"/>
</dbReference>
<comment type="subcellular location">
    <subcellularLocation>
        <location evidence="5">Cytoplasm</location>
    </subcellularLocation>
</comment>
<dbReference type="HAMAP" id="MF_01185">
    <property type="entry name" value="FliW"/>
    <property type="match status" value="1"/>
</dbReference>
<keyword evidence="1 5" id="KW-0963">Cytoplasm</keyword>
<dbReference type="STRING" id="553973.CLOHYLEM_06030"/>
<proteinExistence type="inferred from homology"/>
<evidence type="ECO:0000256" key="5">
    <source>
        <dbReference type="HAMAP-Rule" id="MF_01185"/>
    </source>
</evidence>
<reference evidence="6" key="1">
    <citation type="submission" date="2009-02" db="EMBL/GenBank/DDBJ databases">
        <authorList>
            <person name="Fulton L."/>
            <person name="Clifton S."/>
            <person name="Fulton B."/>
            <person name="Xu J."/>
            <person name="Minx P."/>
            <person name="Pepin K.H."/>
            <person name="Johnson M."/>
            <person name="Bhonagiri V."/>
            <person name="Nash W.E."/>
            <person name="Mardis E.R."/>
            <person name="Wilson R.K."/>
        </authorList>
    </citation>
    <scope>NUCLEOTIDE SEQUENCE [LARGE SCALE GENOMIC DNA]</scope>
    <source>
        <strain evidence="6">DSM 15053</strain>
    </source>
</reference>
<dbReference type="GO" id="GO:0006417">
    <property type="term" value="P:regulation of translation"/>
    <property type="evidence" value="ECO:0007669"/>
    <property type="project" value="UniProtKB-KW"/>
</dbReference>
<dbReference type="Pfam" id="PF02623">
    <property type="entry name" value="FliW"/>
    <property type="match status" value="1"/>
</dbReference>
<dbReference type="EMBL" id="ABYI02000022">
    <property type="protein sequence ID" value="EEG74024.1"/>
    <property type="molecule type" value="Genomic_DNA"/>
</dbReference>
<evidence type="ECO:0000256" key="1">
    <source>
        <dbReference type="ARBA" id="ARBA00022490"/>
    </source>
</evidence>
<comment type="subunit">
    <text evidence="5">Interacts with translational regulator CsrA and flagellin(s).</text>
</comment>
<dbReference type="eggNOG" id="COG1699">
    <property type="taxonomic scope" value="Bacteria"/>
</dbReference>
<accession>C0C1L0</accession>
<dbReference type="PANTHER" id="PTHR39190:SF1">
    <property type="entry name" value="FLAGELLAR ASSEMBLY FACTOR FLIW"/>
    <property type="match status" value="1"/>
</dbReference>
<dbReference type="HOGENOM" id="CLU_112356_0_2_9"/>
<organism evidence="6 7">
    <name type="scientific">[Clostridium] hylemonae DSM 15053</name>
    <dbReference type="NCBI Taxonomy" id="553973"/>
    <lineage>
        <taxon>Bacteria</taxon>
        <taxon>Bacillati</taxon>
        <taxon>Bacillota</taxon>
        <taxon>Clostridia</taxon>
        <taxon>Lachnospirales</taxon>
        <taxon>Lachnospiraceae</taxon>
    </lineage>
</organism>
<comment type="function">
    <text evidence="5">Acts as an anti-CsrA protein, binds CsrA and prevents it from repressing translation of its target genes, one of which is flagellin. Binds to flagellin and participates in the assembly of the flagellum.</text>
</comment>
<dbReference type="RefSeq" id="WP_006443377.1">
    <property type="nucleotide sequence ID" value="NZ_CP036524.1"/>
</dbReference>
<dbReference type="OrthoDB" id="9801235at2"/>
<evidence type="ECO:0000313" key="6">
    <source>
        <dbReference type="EMBL" id="EEG74024.1"/>
    </source>
</evidence>
<dbReference type="GO" id="GO:0005737">
    <property type="term" value="C:cytoplasm"/>
    <property type="evidence" value="ECO:0007669"/>
    <property type="project" value="UniProtKB-SubCell"/>
</dbReference>
<dbReference type="PANTHER" id="PTHR39190">
    <property type="entry name" value="FLAGELLAR ASSEMBLY FACTOR FLIW"/>
    <property type="match status" value="1"/>
</dbReference>
<evidence type="ECO:0000313" key="7">
    <source>
        <dbReference type="Proteomes" id="UP000004893"/>
    </source>
</evidence>
<keyword evidence="3 5" id="KW-0810">Translation regulation</keyword>
<dbReference type="Gene3D" id="2.30.290.10">
    <property type="entry name" value="BH3618-like"/>
    <property type="match status" value="1"/>
</dbReference>
<evidence type="ECO:0000256" key="3">
    <source>
        <dbReference type="ARBA" id="ARBA00022845"/>
    </source>
</evidence>
<gene>
    <name evidence="5" type="primary">fliW</name>
    <name evidence="6" type="ORF">CLOHYLEM_06030</name>
</gene>
<comment type="caution">
    <text evidence="6">The sequence shown here is derived from an EMBL/GenBank/DDBJ whole genome shotgun (WGS) entry which is preliminary data.</text>
</comment>
<comment type="similarity">
    <text evidence="5">Belongs to the FliW family.</text>
</comment>
<evidence type="ECO:0000256" key="4">
    <source>
        <dbReference type="ARBA" id="ARBA00023186"/>
    </source>
</evidence>
<protein>
    <recommendedName>
        <fullName evidence="5">Flagellar assembly factor FliW</fullName>
    </recommendedName>
</protein>
<dbReference type="InterPro" id="IPR003775">
    <property type="entry name" value="Flagellar_assembly_factor_FliW"/>
</dbReference>